<sequence length="403" mass="43398">MVTLTESRPREAGVDAAVVAQRARGLIDQLRVHAAKAEDLRRVPDENMQLVRDAQLLRVVQAESLGGFGLGYRSHLDVVSAIAEGCTATGWVVGVGHVHSWMVCHMDERARQEVYGENPDALVAAVIAPRGKAVEQSDGSWLLNGVWPFASGCQHAQWLMLGAELTNKDGVAAGDGDILVRTSDVEIKDDWFVAGLQGTGSNSVAVKDLRVPAHRKLQLDAWLDRRSAAYDSPEAPAMLKGQSGPVLAIGICGAALGAARAALAEFRRTAVGKKVVYTPHISDEWVVNQVALGLAAGRIHAAELMLYSVADEIDAYADRDEDMPIELRGRIRVDCSLAVRFLLEAVDSLFMNGGASGLSTRSPIQRAARDIRAMNMHGLMLLETSAETYGRILLGHAPLTPIY</sequence>
<dbReference type="PANTHER" id="PTHR48083">
    <property type="entry name" value="MEDIUM-CHAIN SPECIFIC ACYL-COA DEHYDROGENASE, MITOCHONDRIAL-RELATED"/>
    <property type="match status" value="1"/>
</dbReference>
<name>A0A841J399_9SPHN</name>
<proteinExistence type="predicted"/>
<dbReference type="Pfam" id="PF08028">
    <property type="entry name" value="Acyl-CoA_dh_2"/>
    <property type="match status" value="1"/>
</dbReference>
<organism evidence="3 4">
    <name type="scientific">Sphingobium subterraneum</name>
    <dbReference type="NCBI Taxonomy" id="627688"/>
    <lineage>
        <taxon>Bacteria</taxon>
        <taxon>Pseudomonadati</taxon>
        <taxon>Pseudomonadota</taxon>
        <taxon>Alphaproteobacteria</taxon>
        <taxon>Sphingomonadales</taxon>
        <taxon>Sphingomonadaceae</taxon>
        <taxon>Sphingobium</taxon>
    </lineage>
</organism>
<evidence type="ECO:0000259" key="2">
    <source>
        <dbReference type="Pfam" id="PF08028"/>
    </source>
</evidence>
<evidence type="ECO:0000313" key="4">
    <source>
        <dbReference type="Proteomes" id="UP000552700"/>
    </source>
</evidence>
<keyword evidence="4" id="KW-1185">Reference proteome</keyword>
<dbReference type="GO" id="GO:0005737">
    <property type="term" value="C:cytoplasm"/>
    <property type="evidence" value="ECO:0007669"/>
    <property type="project" value="TreeGrafter"/>
</dbReference>
<dbReference type="InterPro" id="IPR013107">
    <property type="entry name" value="Acyl-CoA_DH_C"/>
</dbReference>
<keyword evidence="1 3" id="KW-0560">Oxidoreductase</keyword>
<feature type="domain" description="Acyl-CoA dehydrogenase C-terminal" evidence="2">
    <location>
        <begin position="249"/>
        <end position="378"/>
    </location>
</feature>
<dbReference type="InterPro" id="IPR036250">
    <property type="entry name" value="AcylCo_DH-like_C"/>
</dbReference>
<reference evidence="3 4" key="1">
    <citation type="submission" date="2020-08" db="EMBL/GenBank/DDBJ databases">
        <title>Genomic Encyclopedia of Type Strains, Phase IV (KMG-IV): sequencing the most valuable type-strain genomes for metagenomic binning, comparative biology and taxonomic classification.</title>
        <authorList>
            <person name="Goeker M."/>
        </authorList>
    </citation>
    <scope>NUCLEOTIDE SEQUENCE [LARGE SCALE GENOMIC DNA]</scope>
    <source>
        <strain evidence="3 4">DSM 102255</strain>
    </source>
</reference>
<dbReference type="SUPFAM" id="SSF47203">
    <property type="entry name" value="Acyl-CoA dehydrogenase C-terminal domain-like"/>
    <property type="match status" value="1"/>
</dbReference>
<dbReference type="InterPro" id="IPR009100">
    <property type="entry name" value="AcylCoA_DH/oxidase_NM_dom_sf"/>
</dbReference>
<dbReference type="GO" id="GO:0036383">
    <property type="term" value="F:3-hydroxy-9,10-secoandrosta-1,3,5(10)-triene-9,17-dione monooxygenase activity"/>
    <property type="evidence" value="ECO:0007669"/>
    <property type="project" value="UniProtKB-EC"/>
</dbReference>
<dbReference type="SUPFAM" id="SSF56645">
    <property type="entry name" value="Acyl-CoA dehydrogenase NM domain-like"/>
    <property type="match status" value="1"/>
</dbReference>
<dbReference type="PIRSF" id="PIRSF016578">
    <property type="entry name" value="HsaA"/>
    <property type="match status" value="1"/>
</dbReference>
<keyword evidence="3" id="KW-0503">Monooxygenase</keyword>
<evidence type="ECO:0000313" key="3">
    <source>
        <dbReference type="EMBL" id="MBB6123085.1"/>
    </source>
</evidence>
<dbReference type="PANTHER" id="PTHR48083:SF19">
    <property type="entry name" value="FLAVIN-DEPENDENT MONOOXYGENASE, OXYGENASE SUBUNIT HSAA"/>
    <property type="match status" value="1"/>
</dbReference>
<accession>A0A841J399</accession>
<dbReference type="Gene3D" id="1.10.540.10">
    <property type="entry name" value="Acyl-CoA dehydrogenase/oxidase, N-terminal domain"/>
    <property type="match status" value="1"/>
</dbReference>
<dbReference type="EC" id="1.14.14.12" evidence="3"/>
<comment type="caution">
    <text evidence="3">The sequence shown here is derived from an EMBL/GenBank/DDBJ whole genome shotgun (WGS) entry which is preliminary data.</text>
</comment>
<dbReference type="InterPro" id="IPR037069">
    <property type="entry name" value="AcylCoA_DH/ox_N_sf"/>
</dbReference>
<dbReference type="GO" id="GO:0033539">
    <property type="term" value="P:fatty acid beta-oxidation using acyl-CoA dehydrogenase"/>
    <property type="evidence" value="ECO:0007669"/>
    <property type="project" value="TreeGrafter"/>
</dbReference>
<dbReference type="InterPro" id="IPR046373">
    <property type="entry name" value="Acyl-CoA_Oxase/DH_mid-dom_sf"/>
</dbReference>
<dbReference type="GO" id="GO:0003995">
    <property type="term" value="F:acyl-CoA dehydrogenase activity"/>
    <property type="evidence" value="ECO:0007669"/>
    <property type="project" value="TreeGrafter"/>
</dbReference>
<dbReference type="RefSeq" id="WP_184077717.1">
    <property type="nucleotide sequence ID" value="NZ_JACIJP010000001.1"/>
</dbReference>
<dbReference type="GO" id="GO:0050660">
    <property type="term" value="F:flavin adenine dinucleotide binding"/>
    <property type="evidence" value="ECO:0007669"/>
    <property type="project" value="InterPro"/>
</dbReference>
<evidence type="ECO:0000256" key="1">
    <source>
        <dbReference type="ARBA" id="ARBA00023002"/>
    </source>
</evidence>
<dbReference type="Proteomes" id="UP000552700">
    <property type="component" value="Unassembled WGS sequence"/>
</dbReference>
<dbReference type="AlphaFoldDB" id="A0A841J399"/>
<dbReference type="InterPro" id="IPR050741">
    <property type="entry name" value="Acyl-CoA_dehydrogenase"/>
</dbReference>
<protein>
    <submittedName>
        <fullName evidence="3">3-hydroxy-9,10-secoandrosta-1,3,5(10)-triene-9, 17-dione monooxygenase</fullName>
        <ecNumber evidence="3">1.14.14.12</ecNumber>
    </submittedName>
</protein>
<gene>
    <name evidence="3" type="ORF">FHS92_000792</name>
</gene>
<dbReference type="EMBL" id="JACIJP010000001">
    <property type="protein sequence ID" value="MBB6123085.1"/>
    <property type="molecule type" value="Genomic_DNA"/>
</dbReference>
<dbReference type="Gene3D" id="2.40.110.10">
    <property type="entry name" value="Butyryl-CoA Dehydrogenase, subunit A, domain 2"/>
    <property type="match status" value="1"/>
</dbReference>
<dbReference type="Gene3D" id="1.20.140.10">
    <property type="entry name" value="Butyryl-CoA Dehydrogenase, subunit A, domain 3"/>
    <property type="match status" value="1"/>
</dbReference>